<reference evidence="2 3" key="1">
    <citation type="submission" date="2018-04" db="EMBL/GenBank/DDBJ databases">
        <title>WGS assembly of Panicum hallii var. hallii HAL2.</title>
        <authorList>
            <person name="Lovell J."/>
            <person name="Jenkins J."/>
            <person name="Lowry D."/>
            <person name="Mamidi S."/>
            <person name="Sreedasyam A."/>
            <person name="Weng X."/>
            <person name="Barry K."/>
            <person name="Bonette J."/>
            <person name="Campitelli B."/>
            <person name="Daum C."/>
            <person name="Gordon S."/>
            <person name="Gould B."/>
            <person name="Lipzen A."/>
            <person name="MacQueen A."/>
            <person name="Palacio-Mejia J."/>
            <person name="Plott C."/>
            <person name="Shakirov E."/>
            <person name="Shu S."/>
            <person name="Yoshinaga Y."/>
            <person name="Zane M."/>
            <person name="Rokhsar D."/>
            <person name="Grimwood J."/>
            <person name="Schmutz J."/>
            <person name="Juenger T."/>
        </authorList>
    </citation>
    <scope>NUCLEOTIDE SEQUENCE [LARGE SCALE GENOMIC DNA]</scope>
    <source>
        <strain evidence="3">cv. HAL2</strain>
    </source>
</reference>
<dbReference type="Proteomes" id="UP000244336">
    <property type="component" value="Chromosome 1"/>
</dbReference>
<dbReference type="AlphaFoldDB" id="A0A2T7F4A6"/>
<evidence type="ECO:0000313" key="2">
    <source>
        <dbReference type="EMBL" id="PUZ74913.1"/>
    </source>
</evidence>
<evidence type="ECO:0000256" key="1">
    <source>
        <dbReference type="SAM" id="MobiDB-lite"/>
    </source>
</evidence>
<name>A0A2T7F4A6_9POAL</name>
<proteinExistence type="predicted"/>
<sequence>MTHGWAPPFPTPSQAPKFQSHGGMALTQLQIPASAASLSFIPFHAYPAGCRLSSLPWPKGIQSNPSQMAILNLGGGGGKENAPPPLPAAHGIALKNQTTMKRPGAGGKAAWRRPPLRDITCLFLTARCRSSPALADAELLGTLKIPFLAKGFCPAGITDGMDL</sequence>
<organism evidence="2 3">
    <name type="scientific">Panicum hallii var. hallii</name>
    <dbReference type="NCBI Taxonomy" id="1504633"/>
    <lineage>
        <taxon>Eukaryota</taxon>
        <taxon>Viridiplantae</taxon>
        <taxon>Streptophyta</taxon>
        <taxon>Embryophyta</taxon>
        <taxon>Tracheophyta</taxon>
        <taxon>Spermatophyta</taxon>
        <taxon>Magnoliopsida</taxon>
        <taxon>Liliopsida</taxon>
        <taxon>Poales</taxon>
        <taxon>Poaceae</taxon>
        <taxon>PACMAD clade</taxon>
        <taxon>Panicoideae</taxon>
        <taxon>Panicodae</taxon>
        <taxon>Paniceae</taxon>
        <taxon>Panicinae</taxon>
        <taxon>Panicum</taxon>
        <taxon>Panicum sect. Panicum</taxon>
    </lineage>
</organism>
<evidence type="ECO:0000313" key="3">
    <source>
        <dbReference type="Proteomes" id="UP000244336"/>
    </source>
</evidence>
<gene>
    <name evidence="2" type="ORF">GQ55_1G104600</name>
</gene>
<dbReference type="EMBL" id="CM009749">
    <property type="protein sequence ID" value="PUZ74913.1"/>
    <property type="molecule type" value="Genomic_DNA"/>
</dbReference>
<feature type="region of interest" description="Disordered" evidence="1">
    <location>
        <begin position="1"/>
        <end position="20"/>
    </location>
</feature>
<accession>A0A2T7F4A6</accession>
<dbReference type="OrthoDB" id="712921at2759"/>
<keyword evidence="3" id="KW-1185">Reference proteome</keyword>
<dbReference type="Gramene" id="PUZ74913">
    <property type="protein sequence ID" value="PUZ74913"/>
    <property type="gene ID" value="GQ55_1G104600"/>
</dbReference>
<protein>
    <submittedName>
        <fullName evidence="2">Uncharacterized protein</fullName>
    </submittedName>
</protein>